<dbReference type="PROSITE" id="PS50011">
    <property type="entry name" value="PROTEIN_KINASE_DOM"/>
    <property type="match status" value="1"/>
</dbReference>
<evidence type="ECO:0000256" key="2">
    <source>
        <dbReference type="ARBA" id="ARBA00022840"/>
    </source>
</evidence>
<dbReference type="Proteomes" id="UP001196413">
    <property type="component" value="Unassembled WGS sequence"/>
</dbReference>
<accession>A0AAD5QHH2</accession>
<dbReference type="PANTHER" id="PTHR24418">
    <property type="entry name" value="TYROSINE-PROTEIN KINASE"/>
    <property type="match status" value="1"/>
</dbReference>
<dbReference type="GO" id="GO:0004672">
    <property type="term" value="F:protein kinase activity"/>
    <property type="evidence" value="ECO:0007669"/>
    <property type="project" value="InterPro"/>
</dbReference>
<evidence type="ECO:0000313" key="4">
    <source>
        <dbReference type="EMBL" id="KAJ1348310.1"/>
    </source>
</evidence>
<comment type="caution">
    <text evidence="4">The sequence shown here is derived from an EMBL/GenBank/DDBJ whole genome shotgun (WGS) entry which is preliminary data.</text>
</comment>
<dbReference type="GO" id="GO:0005524">
    <property type="term" value="F:ATP binding"/>
    <property type="evidence" value="ECO:0007669"/>
    <property type="project" value="UniProtKB-KW"/>
</dbReference>
<evidence type="ECO:0000313" key="5">
    <source>
        <dbReference type="Proteomes" id="UP001196413"/>
    </source>
</evidence>
<keyword evidence="2" id="KW-0067">ATP-binding</keyword>
<proteinExistence type="predicted"/>
<gene>
    <name evidence="4" type="ORF">KIN20_003581</name>
</gene>
<dbReference type="InterPro" id="IPR011009">
    <property type="entry name" value="Kinase-like_dom_sf"/>
</dbReference>
<evidence type="ECO:0000256" key="1">
    <source>
        <dbReference type="ARBA" id="ARBA00022741"/>
    </source>
</evidence>
<organism evidence="4 5">
    <name type="scientific">Parelaphostrongylus tenuis</name>
    <name type="common">Meningeal worm</name>
    <dbReference type="NCBI Taxonomy" id="148309"/>
    <lineage>
        <taxon>Eukaryota</taxon>
        <taxon>Metazoa</taxon>
        <taxon>Ecdysozoa</taxon>
        <taxon>Nematoda</taxon>
        <taxon>Chromadorea</taxon>
        <taxon>Rhabditida</taxon>
        <taxon>Rhabditina</taxon>
        <taxon>Rhabditomorpha</taxon>
        <taxon>Strongyloidea</taxon>
        <taxon>Metastrongylidae</taxon>
        <taxon>Parelaphostrongylus</taxon>
    </lineage>
</organism>
<dbReference type="EMBL" id="JAHQIW010000477">
    <property type="protein sequence ID" value="KAJ1348310.1"/>
    <property type="molecule type" value="Genomic_DNA"/>
</dbReference>
<dbReference type="InterPro" id="IPR001245">
    <property type="entry name" value="Ser-Thr/Tyr_kinase_cat_dom"/>
</dbReference>
<dbReference type="AlphaFoldDB" id="A0AAD5QHH2"/>
<dbReference type="SUPFAM" id="SSF56112">
    <property type="entry name" value="Protein kinase-like (PK-like)"/>
    <property type="match status" value="1"/>
</dbReference>
<feature type="domain" description="Protein kinase" evidence="3">
    <location>
        <begin position="22"/>
        <end position="133"/>
    </location>
</feature>
<dbReference type="Pfam" id="PF07714">
    <property type="entry name" value="PK_Tyr_Ser-Thr"/>
    <property type="match status" value="1"/>
</dbReference>
<name>A0AAD5QHH2_PARTN</name>
<reference evidence="4" key="1">
    <citation type="submission" date="2021-06" db="EMBL/GenBank/DDBJ databases">
        <title>Parelaphostrongylus tenuis whole genome reference sequence.</title>
        <authorList>
            <person name="Garwood T.J."/>
            <person name="Larsen P.A."/>
            <person name="Fountain-Jones N.M."/>
            <person name="Garbe J.R."/>
            <person name="Macchietto M.G."/>
            <person name="Kania S.A."/>
            <person name="Gerhold R.W."/>
            <person name="Richards J.E."/>
            <person name="Wolf T.M."/>
        </authorList>
    </citation>
    <scope>NUCLEOTIDE SEQUENCE</scope>
    <source>
        <strain evidence="4">MNPRO001-30</strain>
        <tissue evidence="4">Meninges</tissue>
    </source>
</reference>
<protein>
    <recommendedName>
        <fullName evidence="3">Protein kinase domain-containing protein</fullName>
    </recommendedName>
</protein>
<sequence>MIAKYAFDSVNAMIKYHLSKKESMTKISGEGAFGELHVGKLRLKNGNKVGVAVKLVRDLLYPYPQGISNCYLVATLMLLQAKLQVLTKDQIKEIMHEARLMKNFDHPNVIKFCGVAAGQEPLMVVIELVNLSE</sequence>
<keyword evidence="1" id="KW-0547">Nucleotide-binding</keyword>
<keyword evidence="5" id="KW-1185">Reference proteome</keyword>
<dbReference type="InterPro" id="IPR050198">
    <property type="entry name" value="Non-receptor_tyrosine_kinases"/>
</dbReference>
<evidence type="ECO:0000259" key="3">
    <source>
        <dbReference type="PROSITE" id="PS50011"/>
    </source>
</evidence>
<dbReference type="InterPro" id="IPR000719">
    <property type="entry name" value="Prot_kinase_dom"/>
</dbReference>
<dbReference type="Gene3D" id="3.30.200.20">
    <property type="entry name" value="Phosphorylase Kinase, domain 1"/>
    <property type="match status" value="1"/>
</dbReference>